<dbReference type="GO" id="GO:0031507">
    <property type="term" value="P:heterochromatin formation"/>
    <property type="evidence" value="ECO:0007669"/>
    <property type="project" value="TreeGrafter"/>
</dbReference>
<accession>A0A8C3A8R8</accession>
<dbReference type="PROSITE" id="PS51038">
    <property type="entry name" value="BAH"/>
    <property type="match status" value="1"/>
</dbReference>
<dbReference type="GO" id="GO:0005677">
    <property type="term" value="C:chromatin silencing complex"/>
    <property type="evidence" value="ECO:0007669"/>
    <property type="project" value="TreeGrafter"/>
</dbReference>
<dbReference type="InterPro" id="IPR001025">
    <property type="entry name" value="BAH_dom"/>
</dbReference>
<dbReference type="PANTHER" id="PTHR46576">
    <property type="entry name" value="BROMO ADJACENT HOMOLOGY DOMAIN-CONTAINING 1 PROTEIN"/>
    <property type="match status" value="1"/>
</dbReference>
<dbReference type="CDD" id="cd04714">
    <property type="entry name" value="BAH_BAHCC1"/>
    <property type="match status" value="1"/>
</dbReference>
<dbReference type="Gene3D" id="2.30.30.490">
    <property type="match status" value="1"/>
</dbReference>
<dbReference type="SMART" id="SM00439">
    <property type="entry name" value="BAH"/>
    <property type="match status" value="1"/>
</dbReference>
<dbReference type="Proteomes" id="UP000694565">
    <property type="component" value="Unplaced"/>
</dbReference>
<feature type="region of interest" description="Disordered" evidence="1">
    <location>
        <begin position="69"/>
        <end position="100"/>
    </location>
</feature>
<dbReference type="GO" id="GO:0003682">
    <property type="term" value="F:chromatin binding"/>
    <property type="evidence" value="ECO:0007669"/>
    <property type="project" value="InterPro"/>
</dbReference>
<keyword evidence="4" id="KW-1185">Reference proteome</keyword>
<sequence length="744" mass="81537">MVKAQRSQPVKCGKPRKEKGSKEKGGGVKKGKERKNELRGRKKKDKKESLAGGDGEALDCRVLLTRLEEKRVEGKEKDASKSGKKKKVKQALEPKINQSDALLMFPAPVFEPRRRRMASLNAEAVNSLLLYRNDSLASNHTKKRQPSSEDKAKDSLTKTEHRSHKTKKVSPRGKADPKERPKKQRRSAAEAQNIDWSALFAPAPRRQAGLTAATLLKLTSAHYGTKRQKKTESKPASGSEAAATTQGEISSKPVCGEGCCSLCKSETLDPEWKGTVGGQECLKHELHRGSSLGFSLKTIKKEQVETDVSSCYCCSQERCVEYSHRLSPHSVSHPAAITISPHAYTCFPGYYVHFSHPDTPPSPMPPLALCPKSGKRPKLLPSTGPQPSGITHPVYCCTSVEACYGEPCRINGYSSYTSVIPAIARGGCSFSPTDCTKCNHGIKRDDYPSTLNDHHSSSSIPISPDPRTLTGCPFPTVPPAGQSVPHVQTPLSDPSQPQPPLQVAKECPQIAKSPSGSRSGARGTGSISAALGVASVGGRTVAKQPKNGRQKSTNGWQPVGLPFQKEVFSVGEEALVLRKCFEGVQRDGDLIRVRDTVLLKSGPRKKSLPYVAKISALWEEPESGELMMSLFWYYRPEHTQGGRNPSIHCENEIFASRHQDVNSVACIEDKCYVLTLAQYCRFCALVKRHREGVSDCAAAFVVPPSVVNAMPTHHCVPDDVDPELVFFCRHVYDFRYGRLLKNLQ</sequence>
<feature type="region of interest" description="Disordered" evidence="1">
    <location>
        <begin position="223"/>
        <end position="247"/>
    </location>
</feature>
<name>A0A8C3A8R8_CYCLU</name>
<feature type="region of interest" description="Disordered" evidence="1">
    <location>
        <begin position="1"/>
        <end position="55"/>
    </location>
</feature>
<feature type="compositionally biased region" description="Low complexity" evidence="1">
    <location>
        <begin position="457"/>
        <end position="466"/>
    </location>
</feature>
<feature type="domain" description="BAH" evidence="2">
    <location>
        <begin position="589"/>
        <end position="743"/>
    </location>
</feature>
<dbReference type="InterPro" id="IPR043151">
    <property type="entry name" value="BAH_sf"/>
</dbReference>
<evidence type="ECO:0000256" key="1">
    <source>
        <dbReference type="SAM" id="MobiDB-lite"/>
    </source>
</evidence>
<organism evidence="3 4">
    <name type="scientific">Cyclopterus lumpus</name>
    <name type="common">Lumpsucker</name>
    <dbReference type="NCBI Taxonomy" id="8103"/>
    <lineage>
        <taxon>Eukaryota</taxon>
        <taxon>Metazoa</taxon>
        <taxon>Chordata</taxon>
        <taxon>Craniata</taxon>
        <taxon>Vertebrata</taxon>
        <taxon>Euteleostomi</taxon>
        <taxon>Actinopterygii</taxon>
        <taxon>Neopterygii</taxon>
        <taxon>Teleostei</taxon>
        <taxon>Neoteleostei</taxon>
        <taxon>Acanthomorphata</taxon>
        <taxon>Eupercaria</taxon>
        <taxon>Perciformes</taxon>
        <taxon>Cottioidei</taxon>
        <taxon>Cottales</taxon>
        <taxon>Cyclopteridae</taxon>
        <taxon>Cyclopterus</taxon>
    </lineage>
</organism>
<evidence type="ECO:0000259" key="2">
    <source>
        <dbReference type="PROSITE" id="PS51038"/>
    </source>
</evidence>
<reference evidence="3" key="2">
    <citation type="submission" date="2025-09" db="UniProtKB">
        <authorList>
            <consortium name="Ensembl"/>
        </authorList>
    </citation>
    <scope>IDENTIFICATION</scope>
</reference>
<dbReference type="AlphaFoldDB" id="A0A8C3A8R8"/>
<dbReference type="GO" id="GO:0045892">
    <property type="term" value="P:negative regulation of DNA-templated transcription"/>
    <property type="evidence" value="ECO:0007669"/>
    <property type="project" value="TreeGrafter"/>
</dbReference>
<feature type="compositionally biased region" description="Basic and acidic residues" evidence="1">
    <location>
        <begin position="146"/>
        <end position="160"/>
    </location>
</feature>
<dbReference type="Pfam" id="PF01426">
    <property type="entry name" value="BAH"/>
    <property type="match status" value="1"/>
</dbReference>
<evidence type="ECO:0000313" key="4">
    <source>
        <dbReference type="Proteomes" id="UP000694565"/>
    </source>
</evidence>
<dbReference type="PANTHER" id="PTHR46576:SF1">
    <property type="entry name" value="BROMO ADJACENT HOMOLOGY DOMAIN-CONTAINING 1 PROTEIN"/>
    <property type="match status" value="1"/>
</dbReference>
<reference evidence="3" key="1">
    <citation type="submission" date="2025-08" db="UniProtKB">
        <authorList>
            <consortium name="Ensembl"/>
        </authorList>
    </citation>
    <scope>IDENTIFICATION</scope>
</reference>
<evidence type="ECO:0000313" key="3">
    <source>
        <dbReference type="Ensembl" id="ENSCLMP00005038249.1"/>
    </source>
</evidence>
<dbReference type="GO" id="GO:0000976">
    <property type="term" value="F:transcription cis-regulatory region binding"/>
    <property type="evidence" value="ECO:0007669"/>
    <property type="project" value="TreeGrafter"/>
</dbReference>
<dbReference type="InterPro" id="IPR053032">
    <property type="entry name" value="BAH_domain-containing"/>
</dbReference>
<feature type="region of interest" description="Disordered" evidence="1">
    <location>
        <begin position="538"/>
        <end position="557"/>
    </location>
</feature>
<protein>
    <submittedName>
        <fullName evidence="3">Bromo adjacent homology domain containing 1</fullName>
    </submittedName>
</protein>
<feature type="compositionally biased region" description="Basic and acidic residues" evidence="1">
    <location>
        <begin position="69"/>
        <end position="81"/>
    </location>
</feature>
<proteinExistence type="predicted"/>
<feature type="region of interest" description="Disordered" evidence="1">
    <location>
        <begin position="449"/>
        <end position="501"/>
    </location>
</feature>
<feature type="region of interest" description="Disordered" evidence="1">
    <location>
        <begin position="131"/>
        <end position="191"/>
    </location>
</feature>
<feature type="compositionally biased region" description="Basic residues" evidence="1">
    <location>
        <begin position="161"/>
        <end position="171"/>
    </location>
</feature>
<dbReference type="GeneTree" id="ENSGT00390000003967"/>
<dbReference type="Ensembl" id="ENSCLMT00005039722.1">
    <property type="protein sequence ID" value="ENSCLMP00005038249.1"/>
    <property type="gene ID" value="ENSCLMG00005018144.1"/>
</dbReference>